<evidence type="ECO:0000256" key="3">
    <source>
        <dbReference type="ARBA" id="ARBA00022737"/>
    </source>
</evidence>
<dbReference type="SUPFAM" id="SSF50978">
    <property type="entry name" value="WD40 repeat-like"/>
    <property type="match status" value="1"/>
</dbReference>
<accession>A0A2S5BCC1</accession>
<dbReference type="GO" id="GO:0043130">
    <property type="term" value="F:ubiquitin binding"/>
    <property type="evidence" value="ECO:0007669"/>
    <property type="project" value="TreeGrafter"/>
</dbReference>
<dbReference type="EMBL" id="PJQD01000025">
    <property type="protein sequence ID" value="POY74424.1"/>
    <property type="molecule type" value="Genomic_DNA"/>
</dbReference>
<proteinExistence type="predicted"/>
<keyword evidence="3" id="KW-0677">Repeat</keyword>
<gene>
    <name evidence="7" type="ORF">BMF94_2618</name>
</gene>
<dbReference type="PANTHER" id="PTHR19849:SF0">
    <property type="entry name" value="PHOSPHOLIPASE A-2-ACTIVATING PROTEIN"/>
    <property type="match status" value="1"/>
</dbReference>
<feature type="repeat" description="WD" evidence="4">
    <location>
        <begin position="122"/>
        <end position="154"/>
    </location>
</feature>
<evidence type="ECO:0000256" key="2">
    <source>
        <dbReference type="ARBA" id="ARBA00022574"/>
    </source>
</evidence>
<evidence type="ECO:0000313" key="8">
    <source>
        <dbReference type="Proteomes" id="UP000237144"/>
    </source>
</evidence>
<name>A0A2S5BCC1_9BASI</name>
<reference evidence="7 8" key="1">
    <citation type="journal article" date="2018" name="Front. Microbiol.">
        <title>Prospects for Fungal Bioremediation of Acidic Radioactive Waste Sites: Characterization and Genome Sequence of Rhodotorula taiwanensis MD1149.</title>
        <authorList>
            <person name="Tkavc R."/>
            <person name="Matrosova V.Y."/>
            <person name="Grichenko O.E."/>
            <person name="Gostincar C."/>
            <person name="Volpe R.P."/>
            <person name="Klimenkova P."/>
            <person name="Gaidamakova E.K."/>
            <person name="Zhou C.E."/>
            <person name="Stewart B.J."/>
            <person name="Lyman M.G."/>
            <person name="Malfatti S.A."/>
            <person name="Rubinfeld B."/>
            <person name="Courtot M."/>
            <person name="Singh J."/>
            <person name="Dalgard C.L."/>
            <person name="Hamilton T."/>
            <person name="Frey K.G."/>
            <person name="Gunde-Cimerman N."/>
            <person name="Dugan L."/>
            <person name="Daly M.J."/>
        </authorList>
    </citation>
    <scope>NUCLEOTIDE SEQUENCE [LARGE SCALE GENOMIC DNA]</scope>
    <source>
        <strain evidence="7 8">MD1149</strain>
    </source>
</reference>
<dbReference type="GO" id="GO:0005634">
    <property type="term" value="C:nucleus"/>
    <property type="evidence" value="ECO:0007669"/>
    <property type="project" value="TreeGrafter"/>
</dbReference>
<dbReference type="InterPro" id="IPR015155">
    <property type="entry name" value="PFU"/>
</dbReference>
<dbReference type="STRING" id="741276.A0A2S5BCC1"/>
<keyword evidence="8" id="KW-1185">Reference proteome</keyword>
<organism evidence="7 8">
    <name type="scientific">Rhodotorula taiwanensis</name>
    <dbReference type="NCBI Taxonomy" id="741276"/>
    <lineage>
        <taxon>Eukaryota</taxon>
        <taxon>Fungi</taxon>
        <taxon>Dikarya</taxon>
        <taxon>Basidiomycota</taxon>
        <taxon>Pucciniomycotina</taxon>
        <taxon>Microbotryomycetes</taxon>
        <taxon>Sporidiobolales</taxon>
        <taxon>Sporidiobolaceae</taxon>
        <taxon>Rhodotorula</taxon>
    </lineage>
</organism>
<evidence type="ECO:0000256" key="4">
    <source>
        <dbReference type="PROSITE-ProRule" id="PRU00221"/>
    </source>
</evidence>
<dbReference type="CDD" id="cd00200">
    <property type="entry name" value="WD40"/>
    <property type="match status" value="1"/>
</dbReference>
<dbReference type="Gene3D" id="2.130.10.10">
    <property type="entry name" value="YVTN repeat-like/Quinoprotein amine dehydrogenase"/>
    <property type="match status" value="1"/>
</dbReference>
<dbReference type="GO" id="GO:0010992">
    <property type="term" value="P:ubiquitin recycling"/>
    <property type="evidence" value="ECO:0007669"/>
    <property type="project" value="TreeGrafter"/>
</dbReference>
<dbReference type="Pfam" id="PF09070">
    <property type="entry name" value="PFU"/>
    <property type="match status" value="1"/>
</dbReference>
<feature type="repeat" description="WD" evidence="4">
    <location>
        <begin position="233"/>
        <end position="256"/>
    </location>
</feature>
<dbReference type="Pfam" id="PF00400">
    <property type="entry name" value="WD40"/>
    <property type="match status" value="5"/>
</dbReference>
<dbReference type="PANTHER" id="PTHR19849">
    <property type="entry name" value="PHOSPHOLIPASE A-2-ACTIVATING PROTEIN"/>
    <property type="match status" value="1"/>
</dbReference>
<dbReference type="GO" id="GO:0043161">
    <property type="term" value="P:proteasome-mediated ubiquitin-dependent protein catabolic process"/>
    <property type="evidence" value="ECO:0007669"/>
    <property type="project" value="TreeGrafter"/>
</dbReference>
<evidence type="ECO:0000256" key="1">
    <source>
        <dbReference type="ARBA" id="ARBA00022490"/>
    </source>
</evidence>
<dbReference type="OrthoDB" id="10265988at2759"/>
<dbReference type="PROSITE" id="PS50294">
    <property type="entry name" value="WD_REPEATS_REGION"/>
    <property type="match status" value="1"/>
</dbReference>
<keyword evidence="1" id="KW-0963">Cytoplasm</keyword>
<dbReference type="PROSITE" id="PS51394">
    <property type="entry name" value="PFU"/>
    <property type="match status" value="1"/>
</dbReference>
<dbReference type="Gene3D" id="3.10.20.870">
    <property type="entry name" value="PFU (PLAA family ubiquitin binding), C-terminal domain"/>
    <property type="match status" value="1"/>
</dbReference>
<dbReference type="AlphaFoldDB" id="A0A2S5BCC1"/>
<evidence type="ECO:0000259" key="6">
    <source>
        <dbReference type="PROSITE" id="PS51394"/>
    </source>
</evidence>
<comment type="caution">
    <text evidence="7">The sequence shown here is derived from an EMBL/GenBank/DDBJ whole genome shotgun (WGS) entry which is preliminary data.</text>
</comment>
<dbReference type="InterPro" id="IPR001680">
    <property type="entry name" value="WD40_rpt"/>
</dbReference>
<dbReference type="Proteomes" id="UP000237144">
    <property type="component" value="Unassembled WGS sequence"/>
</dbReference>
<dbReference type="InterPro" id="IPR038122">
    <property type="entry name" value="PFU_sf"/>
</dbReference>
<dbReference type="InterPro" id="IPR015943">
    <property type="entry name" value="WD40/YVTN_repeat-like_dom_sf"/>
</dbReference>
<evidence type="ECO:0000313" key="7">
    <source>
        <dbReference type="EMBL" id="POY74424.1"/>
    </source>
</evidence>
<evidence type="ECO:0000256" key="5">
    <source>
        <dbReference type="SAM" id="MobiDB-lite"/>
    </source>
</evidence>
<dbReference type="PRINTS" id="PR00320">
    <property type="entry name" value="GPROTEINBRPT"/>
</dbReference>
<protein>
    <recommendedName>
        <fullName evidence="6">PFU domain-containing protein</fullName>
    </recommendedName>
</protein>
<keyword evidence="2 4" id="KW-0853">WD repeat</keyword>
<feature type="region of interest" description="Disordered" evidence="5">
    <location>
        <begin position="358"/>
        <end position="379"/>
    </location>
</feature>
<feature type="repeat" description="WD" evidence="4">
    <location>
        <begin position="17"/>
        <end position="53"/>
    </location>
</feature>
<sequence length="490" mass="53558">MASTSERPPAFRLSAVLSGHTNDVRCVIAETSRPPTKSPRLASASRDGTARLWLQEEKGAAGTQWRESYRWCEEDRAYENAVAFVPPDVEGGRNGYLATAGADSLIQLYPLDPPQSEPAFKLTGHAHNVCALDVSADGSKIASASWDMTARVWEWTGTEEGYACDKVLVDHEAAVWDVLLLQKEPDLLLTAAADNRVRLFDLATAQVRYTFKGHTGPVRALAKLLPEDLDCALFASASNDGTIMIWNYQSGDSITSLGSHDSYIYSLTSLPTVGGGGLASAGEDGIVKLWNEDDGELDQEILVPALSVWSVTALPNGDIACACSDNLIWVFTRDATRCADQATITEYEDKLELHSAREELPADGSPNRRPRASPSAPAINDESALEAGGQEQQVKLWHEHEWQEMGEMVEGPPTGEAAGKNKEQPRMEFDGQEYDFVFSIDVADDTPPLPLPYNRDSDPRSVASTFVQTHALPDSYVERIVDFIHAHTRP</sequence>
<feature type="repeat" description="WD" evidence="4">
    <location>
        <begin position="257"/>
        <end position="300"/>
    </location>
</feature>
<dbReference type="InterPro" id="IPR036322">
    <property type="entry name" value="WD40_repeat_dom_sf"/>
</dbReference>
<dbReference type="SMART" id="SM00320">
    <property type="entry name" value="WD40"/>
    <property type="match status" value="6"/>
</dbReference>
<dbReference type="GO" id="GO:0005737">
    <property type="term" value="C:cytoplasm"/>
    <property type="evidence" value="ECO:0007669"/>
    <property type="project" value="TreeGrafter"/>
</dbReference>
<dbReference type="InterPro" id="IPR020472">
    <property type="entry name" value="WD40_PAC1"/>
</dbReference>
<dbReference type="PROSITE" id="PS50082">
    <property type="entry name" value="WD_REPEATS_2"/>
    <property type="match status" value="4"/>
</dbReference>
<feature type="domain" description="PFU" evidence="6">
    <location>
        <begin position="394"/>
        <end position="490"/>
    </location>
</feature>